<comment type="caution">
    <text evidence="2">The sequence shown here is derived from an EMBL/GenBank/DDBJ whole genome shotgun (WGS) entry which is preliminary data.</text>
</comment>
<dbReference type="OrthoDB" id="2420447at2759"/>
<name>A0A9P6QPC4_9FUNG</name>
<evidence type="ECO:0000313" key="2">
    <source>
        <dbReference type="EMBL" id="KAG0272982.1"/>
    </source>
</evidence>
<feature type="non-terminal residue" evidence="2">
    <location>
        <position position="1"/>
    </location>
</feature>
<accession>A0A9P6QPC4</accession>
<keyword evidence="3" id="KW-1185">Reference proteome</keyword>
<gene>
    <name evidence="2" type="ORF">BGZ97_010845</name>
</gene>
<reference evidence="2" key="1">
    <citation type="journal article" date="2020" name="Fungal Divers.">
        <title>Resolving the Mortierellaceae phylogeny through synthesis of multi-gene phylogenetics and phylogenomics.</title>
        <authorList>
            <person name="Vandepol N."/>
            <person name="Liber J."/>
            <person name="Desiro A."/>
            <person name="Na H."/>
            <person name="Kennedy M."/>
            <person name="Barry K."/>
            <person name="Grigoriev I.V."/>
            <person name="Miller A.N."/>
            <person name="O'Donnell K."/>
            <person name="Stajich J.E."/>
            <person name="Bonito G."/>
        </authorList>
    </citation>
    <scope>NUCLEOTIDE SEQUENCE</scope>
    <source>
        <strain evidence="2">NVP60</strain>
    </source>
</reference>
<evidence type="ECO:0000256" key="1">
    <source>
        <dbReference type="SAM" id="MobiDB-lite"/>
    </source>
</evidence>
<feature type="non-terminal residue" evidence="2">
    <location>
        <position position="141"/>
    </location>
</feature>
<proteinExistence type="predicted"/>
<dbReference type="EMBL" id="JAAAIN010005800">
    <property type="protein sequence ID" value="KAG0272982.1"/>
    <property type="molecule type" value="Genomic_DNA"/>
</dbReference>
<evidence type="ECO:0000313" key="3">
    <source>
        <dbReference type="Proteomes" id="UP000823405"/>
    </source>
</evidence>
<dbReference type="Proteomes" id="UP000823405">
    <property type="component" value="Unassembled WGS sequence"/>
</dbReference>
<organism evidence="2 3">
    <name type="scientific">Linnemannia gamsii</name>
    <dbReference type="NCBI Taxonomy" id="64522"/>
    <lineage>
        <taxon>Eukaryota</taxon>
        <taxon>Fungi</taxon>
        <taxon>Fungi incertae sedis</taxon>
        <taxon>Mucoromycota</taxon>
        <taxon>Mortierellomycotina</taxon>
        <taxon>Mortierellomycetes</taxon>
        <taxon>Mortierellales</taxon>
        <taxon>Mortierellaceae</taxon>
        <taxon>Linnemannia</taxon>
    </lineage>
</organism>
<feature type="region of interest" description="Disordered" evidence="1">
    <location>
        <begin position="1"/>
        <end position="34"/>
    </location>
</feature>
<protein>
    <submittedName>
        <fullName evidence="2">Uncharacterized protein</fullName>
    </submittedName>
</protein>
<dbReference type="AlphaFoldDB" id="A0A9P6QPC4"/>
<sequence length="141" mass="15463">HAPVPARGSTFPDHLSEKPRPSTLPSETPIPKRTVSYDNVDHELALIIEDTRRHHSWHTVDPMDVETAQREKLELLYKSPLPYGASADSVNLAMLGAVLDKEPMSEDNKTVRQIVDSDIKKTTGHSVVAMVGRSGSGKTAT</sequence>